<dbReference type="Gene3D" id="3.30.565.10">
    <property type="entry name" value="Histidine kinase-like ATPase, C-terminal domain"/>
    <property type="match status" value="1"/>
</dbReference>
<feature type="transmembrane region" description="Helical" evidence="1">
    <location>
        <begin position="31"/>
        <end position="48"/>
    </location>
</feature>
<dbReference type="InterPro" id="IPR050640">
    <property type="entry name" value="Bact_2-comp_sensor_kinase"/>
</dbReference>
<dbReference type="Proteomes" id="UP000615755">
    <property type="component" value="Unassembled WGS sequence"/>
</dbReference>
<dbReference type="EMBL" id="AQGV01000010">
    <property type="protein sequence ID" value="MBE0366665.1"/>
    <property type="molecule type" value="Genomic_DNA"/>
</dbReference>
<reference evidence="3 4" key="1">
    <citation type="submission" date="2015-03" db="EMBL/GenBank/DDBJ databases">
        <title>Genome sequence of Pseudoalteromonas aurantia.</title>
        <authorList>
            <person name="Xie B.-B."/>
            <person name="Rong J.-C."/>
            <person name="Qin Q.-L."/>
            <person name="Zhang Y.-Z."/>
        </authorList>
    </citation>
    <scope>NUCLEOTIDE SEQUENCE [LARGE SCALE GENOMIC DNA]</scope>
    <source>
        <strain evidence="3 4">208</strain>
    </source>
</reference>
<feature type="transmembrane region" description="Helical" evidence="1">
    <location>
        <begin position="54"/>
        <end position="71"/>
    </location>
</feature>
<sequence>MSERGILRWKSIYKMQSTTPQTDFEKNGFKNLKLAIICVVLGLSIYAIGWAKYAIISVLISLGVGFTIRFSRYWLGTHYPNMGLALQYLFAVILSFLVWGLTPLLLKVVKSSGGYVDDLQQYLGIFLVGGFIMVVVSFIYYRSEQTLLLKRSLYRIELEQAQKDKLLLETQLRLLQSQIEPHFLFNTLANIQALIAVDAKQASKMLLALTALLRQSLDRTRTEWLTIGHELRFNKAYLAIQKIRLGDRLNVEYDVTDKITDNILFPPMLLQPLIENAVIHGIEQIKTGGTLKLSVTRDQHMMIVTLSNHCNEVGSKRTGTQVGLTNVRDRLEQLYGDKAQLNYDASQAGFVTVTLEVPIDVSTH</sequence>
<dbReference type="InterPro" id="IPR010559">
    <property type="entry name" value="Sig_transdc_His_kin_internal"/>
</dbReference>
<feature type="domain" description="Signal transduction histidine kinase internal region" evidence="2">
    <location>
        <begin position="171"/>
        <end position="249"/>
    </location>
</feature>
<dbReference type="SUPFAM" id="SSF55874">
    <property type="entry name" value="ATPase domain of HSP90 chaperone/DNA topoisomerase II/histidine kinase"/>
    <property type="match status" value="1"/>
</dbReference>
<keyword evidence="4" id="KW-1185">Reference proteome</keyword>
<organism evidence="3 4">
    <name type="scientific">Pseudoalteromonas aurantia 208</name>
    <dbReference type="NCBI Taxonomy" id="1314867"/>
    <lineage>
        <taxon>Bacteria</taxon>
        <taxon>Pseudomonadati</taxon>
        <taxon>Pseudomonadota</taxon>
        <taxon>Gammaproteobacteria</taxon>
        <taxon>Alteromonadales</taxon>
        <taxon>Pseudoalteromonadaceae</taxon>
        <taxon>Pseudoalteromonas</taxon>
    </lineage>
</organism>
<dbReference type="PANTHER" id="PTHR34220">
    <property type="entry name" value="SENSOR HISTIDINE KINASE YPDA"/>
    <property type="match status" value="1"/>
</dbReference>
<dbReference type="InterPro" id="IPR036890">
    <property type="entry name" value="HATPase_C_sf"/>
</dbReference>
<dbReference type="Pfam" id="PF06580">
    <property type="entry name" value="His_kinase"/>
    <property type="match status" value="1"/>
</dbReference>
<proteinExistence type="predicted"/>
<keyword evidence="1" id="KW-0812">Transmembrane</keyword>
<evidence type="ECO:0000256" key="1">
    <source>
        <dbReference type="SAM" id="Phobius"/>
    </source>
</evidence>
<keyword evidence="1" id="KW-0472">Membrane</keyword>
<feature type="transmembrane region" description="Helical" evidence="1">
    <location>
        <begin position="83"/>
        <end position="102"/>
    </location>
</feature>
<accession>A0ABR9E8U2</accession>
<evidence type="ECO:0000313" key="3">
    <source>
        <dbReference type="EMBL" id="MBE0366665.1"/>
    </source>
</evidence>
<evidence type="ECO:0000259" key="2">
    <source>
        <dbReference type="Pfam" id="PF06580"/>
    </source>
</evidence>
<evidence type="ECO:0000313" key="4">
    <source>
        <dbReference type="Proteomes" id="UP000615755"/>
    </source>
</evidence>
<dbReference type="PANTHER" id="PTHR34220:SF9">
    <property type="entry name" value="SIGNAL TRANSDUCTION HISTIDINE KINASE INTERNAL REGION DOMAIN-CONTAINING PROTEIN"/>
    <property type="match status" value="1"/>
</dbReference>
<feature type="transmembrane region" description="Helical" evidence="1">
    <location>
        <begin position="122"/>
        <end position="141"/>
    </location>
</feature>
<protein>
    <recommendedName>
        <fullName evidence="2">Signal transduction histidine kinase internal region domain-containing protein</fullName>
    </recommendedName>
</protein>
<name>A0ABR9E8U2_9GAMM</name>
<comment type="caution">
    <text evidence="3">The sequence shown here is derived from an EMBL/GenBank/DDBJ whole genome shotgun (WGS) entry which is preliminary data.</text>
</comment>
<keyword evidence="1" id="KW-1133">Transmembrane helix</keyword>
<gene>
    <name evidence="3" type="ORF">PAUR_a3713</name>
</gene>